<reference evidence="2" key="1">
    <citation type="submission" date="2020-05" db="EMBL/GenBank/DDBJ databases">
        <title>Phylogenomic resolution of chytrid fungi.</title>
        <authorList>
            <person name="Stajich J.E."/>
            <person name="Amses K."/>
            <person name="Simmons R."/>
            <person name="Seto K."/>
            <person name="Myers J."/>
            <person name="Bonds A."/>
            <person name="Quandt C.A."/>
            <person name="Barry K."/>
            <person name="Liu P."/>
            <person name="Grigoriev I."/>
            <person name="Longcore J.E."/>
            <person name="James T.Y."/>
        </authorList>
    </citation>
    <scope>NUCLEOTIDE SEQUENCE</scope>
    <source>
        <strain evidence="2">JEL0318</strain>
    </source>
</reference>
<name>A0AAD5X1S2_9FUNG</name>
<keyword evidence="3" id="KW-1185">Reference proteome</keyword>
<feature type="compositionally biased region" description="Polar residues" evidence="1">
    <location>
        <begin position="51"/>
        <end position="91"/>
    </location>
</feature>
<feature type="region of interest" description="Disordered" evidence="1">
    <location>
        <begin position="150"/>
        <end position="250"/>
    </location>
</feature>
<feature type="region of interest" description="Disordered" evidence="1">
    <location>
        <begin position="1"/>
        <end position="133"/>
    </location>
</feature>
<feature type="compositionally biased region" description="Low complexity" evidence="1">
    <location>
        <begin position="318"/>
        <end position="331"/>
    </location>
</feature>
<sequence length="339" mass="36292">MDKNQSKQHPASPVTQADEPAEPSPIFEMSPTMPRAEVYRLPKPNRPPPLQLSSPTESSPQNPIESTLSPSPRVSGSKAESTPRTGTTPAASSPRVDIVRRTATSPPQSPRSPLSRSFTLEAPNTPSGRLLDAGSVENYKQALSMGAYRALIEPQQQPGDSVASSPRVATDPSWEVRGSRSLDLPALNESNPSTQSLPIPTQPHSQNPPSPVAIRGRPRSELQPIESGSVGNISKLSTSPGSFTGVNPLVMRETQKEVRLLRRTLSNQEKRLSSSITNNSSYTQTPLSSNASSFVESTPTDQTSIPTETPTNQHHGSPAESAISSSSTSITNFRLDKPP</sequence>
<feature type="compositionally biased region" description="Polar residues" evidence="1">
    <location>
        <begin position="154"/>
        <end position="164"/>
    </location>
</feature>
<feature type="region of interest" description="Disordered" evidence="1">
    <location>
        <begin position="263"/>
        <end position="339"/>
    </location>
</feature>
<evidence type="ECO:0000313" key="3">
    <source>
        <dbReference type="Proteomes" id="UP001212841"/>
    </source>
</evidence>
<feature type="compositionally biased region" description="Polar residues" evidence="1">
    <location>
        <begin position="229"/>
        <end position="245"/>
    </location>
</feature>
<dbReference type="AlphaFoldDB" id="A0AAD5X1S2"/>
<organism evidence="2 3">
    <name type="scientific">Rhizophlyctis rosea</name>
    <dbReference type="NCBI Taxonomy" id="64517"/>
    <lineage>
        <taxon>Eukaryota</taxon>
        <taxon>Fungi</taxon>
        <taxon>Fungi incertae sedis</taxon>
        <taxon>Chytridiomycota</taxon>
        <taxon>Chytridiomycota incertae sedis</taxon>
        <taxon>Chytridiomycetes</taxon>
        <taxon>Rhizophlyctidales</taxon>
        <taxon>Rhizophlyctidaceae</taxon>
        <taxon>Rhizophlyctis</taxon>
    </lineage>
</organism>
<proteinExistence type="predicted"/>
<comment type="caution">
    <text evidence="2">The sequence shown here is derived from an EMBL/GenBank/DDBJ whole genome shotgun (WGS) entry which is preliminary data.</text>
</comment>
<evidence type="ECO:0000256" key="1">
    <source>
        <dbReference type="SAM" id="MobiDB-lite"/>
    </source>
</evidence>
<feature type="compositionally biased region" description="Polar residues" evidence="1">
    <location>
        <begin position="273"/>
        <end position="315"/>
    </location>
</feature>
<dbReference type="Proteomes" id="UP001212841">
    <property type="component" value="Unassembled WGS sequence"/>
</dbReference>
<dbReference type="EMBL" id="JADGJD010000976">
    <property type="protein sequence ID" value="KAJ3047358.1"/>
    <property type="molecule type" value="Genomic_DNA"/>
</dbReference>
<feature type="compositionally biased region" description="Polar residues" evidence="1">
    <location>
        <begin position="188"/>
        <end position="205"/>
    </location>
</feature>
<gene>
    <name evidence="2" type="ORF">HK097_011595</name>
</gene>
<protein>
    <submittedName>
        <fullName evidence="2">Uncharacterized protein</fullName>
    </submittedName>
</protein>
<feature type="non-terminal residue" evidence="2">
    <location>
        <position position="339"/>
    </location>
</feature>
<evidence type="ECO:0000313" key="2">
    <source>
        <dbReference type="EMBL" id="KAJ3047358.1"/>
    </source>
</evidence>
<accession>A0AAD5X1S2</accession>